<reference evidence="10" key="1">
    <citation type="submission" date="2017-02" db="EMBL/GenBank/DDBJ databases">
        <title>Comparative genomics and description of representatives of a novel lineage of planctomycetes thriving in anoxic sediments.</title>
        <authorList>
            <person name="Spring S."/>
            <person name="Bunk B."/>
            <person name="Sproer C."/>
        </authorList>
    </citation>
    <scope>NUCLEOTIDE SEQUENCE [LARGE SCALE GENOMIC DNA]</scope>
    <source>
        <strain evidence="10">SM-Chi-D1</strain>
    </source>
</reference>
<dbReference type="InterPro" id="IPR008969">
    <property type="entry name" value="CarboxyPept-like_regulatory"/>
</dbReference>
<evidence type="ECO:0000313" key="10">
    <source>
        <dbReference type="Proteomes" id="UP000188181"/>
    </source>
</evidence>
<evidence type="ECO:0000256" key="3">
    <source>
        <dbReference type="ARBA" id="ARBA00022729"/>
    </source>
</evidence>
<evidence type="ECO:0000256" key="6">
    <source>
        <dbReference type="PIRSR" id="PIRSR600200-1"/>
    </source>
</evidence>
<feature type="domain" description="Spi protease inhibitor" evidence="8">
    <location>
        <begin position="31"/>
        <end position="119"/>
    </location>
</feature>
<dbReference type="EC" id="3.4.22.10" evidence="9"/>
<dbReference type="PROSITE" id="PS00018">
    <property type="entry name" value="EF_HAND_1"/>
    <property type="match status" value="1"/>
</dbReference>
<dbReference type="InterPro" id="IPR044934">
    <property type="entry name" value="Streptopain_sf"/>
</dbReference>
<feature type="active site" description="Nucleophile" evidence="6">
    <location>
        <position position="204"/>
    </location>
</feature>
<keyword evidence="2" id="KW-0645">Protease</keyword>
<feature type="chain" id="PRO_5013202004" evidence="7">
    <location>
        <begin position="31"/>
        <end position="970"/>
    </location>
</feature>
<dbReference type="InterPro" id="IPR036439">
    <property type="entry name" value="Dockerin_dom_sf"/>
</dbReference>
<proteinExistence type="inferred from homology"/>
<evidence type="ECO:0000313" key="9">
    <source>
        <dbReference type="EMBL" id="AQQ72222.1"/>
    </source>
</evidence>
<dbReference type="SUPFAM" id="SSF63446">
    <property type="entry name" value="Type I dockerin domain"/>
    <property type="match status" value="1"/>
</dbReference>
<dbReference type="SUPFAM" id="SSF54001">
    <property type="entry name" value="Cysteine proteinases"/>
    <property type="match status" value="1"/>
</dbReference>
<dbReference type="STRING" id="1851148.SMSP2_02603"/>
<dbReference type="Gene3D" id="2.60.120.380">
    <property type="match status" value="1"/>
</dbReference>
<sequence precursor="true">MQSLFLFRKRGLFLFLILAALSCFLPSVYAKETTKKQAISAASGWLKFQEKPMGRKFGGLAGDVKTVEKNNLPLYHIVDIQGEGYVILSGDDEIEPVIAFSSTGFFREGSNPHLTAILEKDLTARFKRLKDEQKKTSASAKSNQTKWDRYIGLSLESTQTKSRYPEIISDVWVEPLVKSKWGQADVCDINFYNRFTPSNYVCGCVSTAISQIMRYHQWPISPVGIMDFTVQINGAQTTLSTHGGDGQGGAYDWDLMPYVPDCSQDPIDLNMESYAVGALCYDVGIAVNMSYSSYASGALSANGRDALEYVFGYSNAIYGNNYPNNIGDPLPHMANSNLDAGLPVYLGISGAGGGHAIICDGYGFNDEVMYHHLNMGWDGAEDLWYQLPDINMFSIVDECMYNIYTHGNGEIVSGRVKTLEGDLLKGIEIVATDGLNTYTDITDDKGIYAITHLPSNTDYTFSINAEGYNPAYTLVHVGKSLSDSTQTGNQWGVDFELQINGPHPDMYEDDDSLAEASKAQTNGPSQFRSLYPEDDVDYIEFNINWISLVEIETANYEDKNIRLELFNADGSSTPIKTTSKPVASLASIDCILDEGKYYLKVATEEPGDFIEQYSVSIISSPVNIDINGDYHIDMLDLLEVFSRWLDTCSELDDFCSGADIDSSGIVDNKDYALINTYWQKELAFIESFESGDLTKWNWYNPDADWPWVTTRNASYAGDFSAKSASIEDNESTSISIEVDAAFNAISFFNKVSCEQDQDFLKFYIDEKLLLENSGEIDWQEYVFALTPGPHVFTWQYSKDHANSVGADAAWLDMITMFSQFYDTSSFDFEEEYLDYSGWNNYGLDVYGDKEQKYAWVFDNENSSSGDICLKTPQKLAFRDRCQAVIELETEVTASVISFDFMVSSEAKYDKLVFYIDDTLKGEWSGEVDWTTAQFPILPGNHVLKWKYQKDGSGSKGQDRAWIDNVRFINQ</sequence>
<evidence type="ECO:0000256" key="2">
    <source>
        <dbReference type="ARBA" id="ARBA00022670"/>
    </source>
</evidence>
<protein>
    <submittedName>
        <fullName evidence="9">Streptopain</fullName>
        <ecNumber evidence="9">3.4.22.10</ecNumber>
    </submittedName>
</protein>
<feature type="signal peptide" evidence="7">
    <location>
        <begin position="1"/>
        <end position="30"/>
    </location>
</feature>
<evidence type="ECO:0000259" key="8">
    <source>
        <dbReference type="Pfam" id="PF13734"/>
    </source>
</evidence>
<dbReference type="InterPro" id="IPR038765">
    <property type="entry name" value="Papain-like_cys_pep_sf"/>
</dbReference>
<dbReference type="InterPro" id="IPR018247">
    <property type="entry name" value="EF_Hand_1_Ca_BS"/>
</dbReference>
<dbReference type="Gene3D" id="2.60.40.1120">
    <property type="entry name" value="Carboxypeptidase-like, regulatory domain"/>
    <property type="match status" value="1"/>
</dbReference>
<evidence type="ECO:0000256" key="7">
    <source>
        <dbReference type="SAM" id="SignalP"/>
    </source>
</evidence>
<organism evidence="9 10">
    <name type="scientific">Limihaloglobus sulfuriphilus</name>
    <dbReference type="NCBI Taxonomy" id="1851148"/>
    <lineage>
        <taxon>Bacteria</taxon>
        <taxon>Pseudomonadati</taxon>
        <taxon>Planctomycetota</taxon>
        <taxon>Phycisphaerae</taxon>
        <taxon>Sedimentisphaerales</taxon>
        <taxon>Sedimentisphaeraceae</taxon>
        <taxon>Limihaloglobus</taxon>
    </lineage>
</organism>
<keyword evidence="5" id="KW-0788">Thiol protease</keyword>
<dbReference type="OrthoDB" id="2235251at2"/>
<dbReference type="KEGG" id="pbas:SMSP2_02603"/>
<dbReference type="AlphaFoldDB" id="A0A1Q2MIW3"/>
<evidence type="ECO:0000256" key="4">
    <source>
        <dbReference type="ARBA" id="ARBA00022801"/>
    </source>
</evidence>
<evidence type="ECO:0000256" key="1">
    <source>
        <dbReference type="ARBA" id="ARBA00009693"/>
    </source>
</evidence>
<dbReference type="RefSeq" id="WP_146684435.1">
    <property type="nucleotide sequence ID" value="NZ_CP019646.1"/>
</dbReference>
<dbReference type="SUPFAM" id="SSF89260">
    <property type="entry name" value="Collagen-binding domain"/>
    <property type="match status" value="1"/>
</dbReference>
<feature type="active site" description="Proton acceptor" evidence="6">
    <location>
        <position position="355"/>
    </location>
</feature>
<dbReference type="Pfam" id="PF13734">
    <property type="entry name" value="Inhibitor_I69"/>
    <property type="match status" value="1"/>
</dbReference>
<name>A0A1Q2MIW3_9BACT</name>
<dbReference type="Gene3D" id="1.10.1330.10">
    <property type="entry name" value="Dockerin domain"/>
    <property type="match status" value="1"/>
</dbReference>
<dbReference type="GO" id="GO:0008234">
    <property type="term" value="F:cysteine-type peptidase activity"/>
    <property type="evidence" value="ECO:0007669"/>
    <property type="project" value="UniProtKB-KW"/>
</dbReference>
<dbReference type="Pfam" id="PF01640">
    <property type="entry name" value="Peptidase_C10"/>
    <property type="match status" value="1"/>
</dbReference>
<dbReference type="PRINTS" id="PR00797">
    <property type="entry name" value="STREPTOPAIN"/>
</dbReference>
<keyword evidence="3 7" id="KW-0732">Signal</keyword>
<dbReference type="InterPro" id="IPR025896">
    <property type="entry name" value="Spi_Prtas-inh"/>
</dbReference>
<dbReference type="GO" id="GO:0006508">
    <property type="term" value="P:proteolysis"/>
    <property type="evidence" value="ECO:0007669"/>
    <property type="project" value="UniProtKB-KW"/>
</dbReference>
<dbReference type="Proteomes" id="UP000188181">
    <property type="component" value="Chromosome"/>
</dbReference>
<comment type="similarity">
    <text evidence="1">Belongs to the peptidase C10 family.</text>
</comment>
<keyword evidence="4 9" id="KW-0378">Hydrolase</keyword>
<dbReference type="InterPro" id="IPR000200">
    <property type="entry name" value="Peptidase_C10"/>
</dbReference>
<keyword evidence="10" id="KW-1185">Reference proteome</keyword>
<dbReference type="GO" id="GO:0000272">
    <property type="term" value="P:polysaccharide catabolic process"/>
    <property type="evidence" value="ECO:0007669"/>
    <property type="project" value="InterPro"/>
</dbReference>
<dbReference type="SUPFAM" id="SSF49464">
    <property type="entry name" value="Carboxypeptidase regulatory domain-like"/>
    <property type="match status" value="1"/>
</dbReference>
<accession>A0A1Q2MIW3</accession>
<dbReference type="EMBL" id="CP019646">
    <property type="protein sequence ID" value="AQQ72222.1"/>
    <property type="molecule type" value="Genomic_DNA"/>
</dbReference>
<evidence type="ECO:0000256" key="5">
    <source>
        <dbReference type="ARBA" id="ARBA00022807"/>
    </source>
</evidence>
<gene>
    <name evidence="9" type="primary">speB_2</name>
    <name evidence="9" type="ORF">SMSP2_02603</name>
</gene>
<dbReference type="Gene3D" id="3.90.70.50">
    <property type="entry name" value="Peptidase C10, streptopain"/>
    <property type="match status" value="2"/>
</dbReference>